<evidence type="ECO:0000256" key="1">
    <source>
        <dbReference type="ARBA" id="ARBA00006773"/>
    </source>
</evidence>
<dbReference type="InterPro" id="IPR011059">
    <property type="entry name" value="Metal-dep_hydrolase_composite"/>
</dbReference>
<keyword evidence="8" id="KW-1185">Reference proteome</keyword>
<dbReference type="Pfam" id="PF01979">
    <property type="entry name" value="Amidohydro_1"/>
    <property type="match status" value="1"/>
</dbReference>
<evidence type="ECO:0000259" key="6">
    <source>
        <dbReference type="Pfam" id="PF13382"/>
    </source>
</evidence>
<evidence type="ECO:0000256" key="2">
    <source>
        <dbReference type="ARBA" id="ARBA00012782"/>
    </source>
</evidence>
<protein>
    <recommendedName>
        <fullName evidence="2">adenine deaminase</fullName>
        <ecNumber evidence="2">3.5.4.2</ecNumber>
    </recommendedName>
</protein>
<dbReference type="EMBL" id="FNOS01000005">
    <property type="protein sequence ID" value="SDY12400.1"/>
    <property type="molecule type" value="Genomic_DNA"/>
</dbReference>
<name>A0A1H3HAL7_9BACI</name>
<dbReference type="SUPFAM" id="SSF51338">
    <property type="entry name" value="Composite domain of metallo-dependent hydrolases"/>
    <property type="match status" value="1"/>
</dbReference>
<reference evidence="7 8" key="1">
    <citation type="submission" date="2016-10" db="EMBL/GenBank/DDBJ databases">
        <authorList>
            <person name="Varghese N."/>
            <person name="Submissions S."/>
        </authorList>
    </citation>
    <scope>NUCLEOTIDE SEQUENCE [LARGE SCALE GENOMIC DNA]</scope>
    <source>
        <strain evidence="7 8">DSM 20748</strain>
    </source>
</reference>
<evidence type="ECO:0000259" key="5">
    <source>
        <dbReference type="Pfam" id="PF01979"/>
    </source>
</evidence>
<dbReference type="RefSeq" id="WP_093107678.1">
    <property type="nucleotide sequence ID" value="NZ_FNOS01000005.1"/>
</dbReference>
<dbReference type="EC" id="3.5.4.2" evidence="2"/>
<evidence type="ECO:0000256" key="3">
    <source>
        <dbReference type="ARBA" id="ARBA00022801"/>
    </source>
</evidence>
<organism evidence="7 8">
    <name type="scientific">Salimicrobium album</name>
    <dbReference type="NCBI Taxonomy" id="50717"/>
    <lineage>
        <taxon>Bacteria</taxon>
        <taxon>Bacillati</taxon>
        <taxon>Bacillota</taxon>
        <taxon>Bacilli</taxon>
        <taxon>Bacillales</taxon>
        <taxon>Bacillaceae</taxon>
        <taxon>Salimicrobium</taxon>
    </lineage>
</organism>
<comment type="caution">
    <text evidence="7">The sequence shown here is derived from an EMBL/GenBank/DDBJ whole genome shotgun (WGS) entry which is preliminary data.</text>
</comment>
<dbReference type="PANTHER" id="PTHR11113:SF6">
    <property type="entry name" value="ADENINE DEAMINASE YERA-RELATED"/>
    <property type="match status" value="1"/>
</dbReference>
<dbReference type="InterPro" id="IPR032466">
    <property type="entry name" value="Metal_Hydrolase"/>
</dbReference>
<comment type="similarity">
    <text evidence="1">Belongs to the metallo-dependent hydrolases superfamily. Adenine deaminase family.</text>
</comment>
<feature type="domain" description="Amidohydrolase-related" evidence="5">
    <location>
        <begin position="81"/>
        <end position="365"/>
    </location>
</feature>
<keyword evidence="3" id="KW-0378">Hydrolase</keyword>
<dbReference type="InterPro" id="IPR026912">
    <property type="entry name" value="Adenine_deam_C"/>
</dbReference>
<dbReference type="PANTHER" id="PTHR11113">
    <property type="entry name" value="N-ACETYLGLUCOSAMINE-6-PHOSPHATE DEACETYLASE"/>
    <property type="match status" value="1"/>
</dbReference>
<accession>A0A1H3HAL7</accession>
<sequence>MSVNEQRFRWRNKQLRDHADVIDGNLAPTKVLKHITYLNVFLKQWMTGNIWIFEDRIVYVGTKMPPNLEGTEIIEGDGDYAVPGYIEPHAHPFQLYNPQSLAEYAAWTGTTTVINDNLMWLFLTDKKKAFSLLEECMKLPVSMFWWGRFDFQTTLREEKQEKLEEQLPEWFTHDAVVQGGELTAWPELLYGKDDQILHWMQEVRKARKRVEGHLPGASENTLTKMKLLGLDGDHESMTADDVVKRVELGYETGVRHSSIRPDLPQIMEGLVEKDFQAFDRLMYTTDGSTPGFYKDGVIDNCIDIALKAGIPEIEAYLMATIYPARHFGLDERLGALAPGHIAHVNLLDSKDRPSPHSVLAKGEWVKKREKDVHTKVKLDWASAEIVPLSLDWSLDIEELQFSMPVGMDMVNDVIMKPYAVESNTSVEQLPETTNEAFLTLLDREGTWKVNTLLRGFTSSLGALSSSYSTTGDIILLGKSKEDMVLAFERMEEIGGGIVLVHDKKVVFEMPLAYGGMMSREPFEELMEQESVLKEKLCEYGYCFGDPVYTLFFLSSTHLPYVRITPRGLMDVKKKEVLFPAIMR</sequence>
<proteinExistence type="inferred from homology"/>
<evidence type="ECO:0000313" key="8">
    <source>
        <dbReference type="Proteomes" id="UP000198647"/>
    </source>
</evidence>
<feature type="domain" description="Adenine deaminase C-terminal" evidence="6">
    <location>
        <begin position="432"/>
        <end position="574"/>
    </location>
</feature>
<dbReference type="Proteomes" id="UP000198647">
    <property type="component" value="Unassembled WGS sequence"/>
</dbReference>
<dbReference type="Gene3D" id="2.30.40.10">
    <property type="entry name" value="Urease, subunit C, domain 1"/>
    <property type="match status" value="1"/>
</dbReference>
<comment type="catalytic activity">
    <reaction evidence="4">
        <text>adenine + H2O + H(+) = hypoxanthine + NH4(+)</text>
        <dbReference type="Rhea" id="RHEA:23688"/>
        <dbReference type="ChEBI" id="CHEBI:15377"/>
        <dbReference type="ChEBI" id="CHEBI:15378"/>
        <dbReference type="ChEBI" id="CHEBI:16708"/>
        <dbReference type="ChEBI" id="CHEBI:17368"/>
        <dbReference type="ChEBI" id="CHEBI:28938"/>
        <dbReference type="EC" id="3.5.4.2"/>
    </reaction>
</comment>
<evidence type="ECO:0000256" key="4">
    <source>
        <dbReference type="ARBA" id="ARBA00047720"/>
    </source>
</evidence>
<dbReference type="Pfam" id="PF13382">
    <property type="entry name" value="Adenine_deam_C"/>
    <property type="match status" value="1"/>
</dbReference>
<dbReference type="SUPFAM" id="SSF51556">
    <property type="entry name" value="Metallo-dependent hydrolases"/>
    <property type="match status" value="1"/>
</dbReference>
<dbReference type="Gene3D" id="3.20.20.140">
    <property type="entry name" value="Metal-dependent hydrolases"/>
    <property type="match status" value="1"/>
</dbReference>
<dbReference type="InterPro" id="IPR006680">
    <property type="entry name" value="Amidohydro-rel"/>
</dbReference>
<evidence type="ECO:0000313" key="7">
    <source>
        <dbReference type="EMBL" id="SDY12400.1"/>
    </source>
</evidence>
<gene>
    <name evidence="7" type="ORF">SAMN04488081_2129</name>
</gene>